<evidence type="ECO:0000313" key="3">
    <source>
        <dbReference type="Proteomes" id="UP000093819"/>
    </source>
</evidence>
<feature type="transmembrane region" description="Helical" evidence="1">
    <location>
        <begin position="114"/>
        <end position="138"/>
    </location>
</feature>
<dbReference type="RefSeq" id="WP_065037617.1">
    <property type="nucleotide sequence ID" value="NZ_LZLR01000203.1"/>
</dbReference>
<keyword evidence="1" id="KW-1133">Transmembrane helix</keyword>
<sequence length="170" mass="19117">MGLGGASIAHARTHAARKKLRYVGVAAAFMPLGQGLIQVLGRCLDDYTAASLLAATIVTVPNFFANKHFVWRLTTRENLRKNMLVFWLVVVLGVSLATWFTHLVDQVTVDRTTLVRGTAIFIVQLCGFGIAWIGRFFVLDRWLFKDTPHEQRLTCSRAITQREMQLTQTP</sequence>
<comment type="caution">
    <text evidence="2">The sequence shown here is derived from an EMBL/GenBank/DDBJ whole genome shotgun (WGS) entry which is preliminary data.</text>
</comment>
<reference evidence="2 3" key="1">
    <citation type="submission" date="2016-06" db="EMBL/GenBank/DDBJ databases">
        <authorList>
            <person name="Kjaerup R.B."/>
            <person name="Dalgaard T.S."/>
            <person name="Juul-Madsen H.R."/>
        </authorList>
    </citation>
    <scope>NUCLEOTIDE SEQUENCE [LARGE SCALE GENOMIC DNA]</scope>
    <source>
        <strain evidence="2 3">1245335.1</strain>
    </source>
</reference>
<evidence type="ECO:0000256" key="1">
    <source>
        <dbReference type="SAM" id="Phobius"/>
    </source>
</evidence>
<name>A0A1A3N5G0_MYCAS</name>
<dbReference type="EMBL" id="LZLR01000203">
    <property type="protein sequence ID" value="OBK16294.1"/>
    <property type="molecule type" value="Genomic_DNA"/>
</dbReference>
<feature type="transmembrane region" description="Helical" evidence="1">
    <location>
        <begin position="20"/>
        <end position="41"/>
    </location>
</feature>
<dbReference type="Proteomes" id="UP000093819">
    <property type="component" value="Unassembled WGS sequence"/>
</dbReference>
<dbReference type="AlphaFoldDB" id="A0A1A3N5G0"/>
<accession>A0A1A3N5G0</accession>
<keyword evidence="1" id="KW-0472">Membrane</keyword>
<keyword evidence="1" id="KW-0812">Transmembrane</keyword>
<protein>
    <recommendedName>
        <fullName evidence="4">GtrA-like protein domain-containing protein</fullName>
    </recommendedName>
</protein>
<evidence type="ECO:0000313" key="2">
    <source>
        <dbReference type="EMBL" id="OBK16294.1"/>
    </source>
</evidence>
<evidence type="ECO:0008006" key="4">
    <source>
        <dbReference type="Google" id="ProtNLM"/>
    </source>
</evidence>
<gene>
    <name evidence="2" type="ORF">A5635_06675</name>
</gene>
<organism evidence="2 3">
    <name type="scientific">Mycobacterium asiaticum</name>
    <dbReference type="NCBI Taxonomy" id="1790"/>
    <lineage>
        <taxon>Bacteria</taxon>
        <taxon>Bacillati</taxon>
        <taxon>Actinomycetota</taxon>
        <taxon>Actinomycetes</taxon>
        <taxon>Mycobacteriales</taxon>
        <taxon>Mycobacteriaceae</taxon>
        <taxon>Mycobacterium</taxon>
    </lineage>
</organism>
<proteinExistence type="predicted"/>
<feature type="transmembrane region" description="Helical" evidence="1">
    <location>
        <begin position="84"/>
        <end position="102"/>
    </location>
</feature>
<feature type="transmembrane region" description="Helical" evidence="1">
    <location>
        <begin position="47"/>
        <end position="64"/>
    </location>
</feature>